<evidence type="ECO:0000313" key="1">
    <source>
        <dbReference type="EMBL" id="GAA3367851.1"/>
    </source>
</evidence>
<evidence type="ECO:0000313" key="2">
    <source>
        <dbReference type="EMBL" id="GAA3379848.1"/>
    </source>
</evidence>
<proteinExistence type="predicted"/>
<dbReference type="RefSeq" id="WP_345034055.1">
    <property type="nucleotide sequence ID" value="NZ_BAAAYL010000001.1"/>
</dbReference>
<dbReference type="EMBL" id="BAAAYL010000001">
    <property type="protein sequence ID" value="GAA3379848.1"/>
    <property type="molecule type" value="Genomic_DNA"/>
</dbReference>
<sequence length="153" mass="16448">MTALRASRIRLGVDLPGGDSGEEDGVVRQYPVRVEHGEIGDGAGEDIGAARPWRIDTGSGSRVVAWRRCTSSGSGRSTAAIHWPCEERDSRLRTARQCRIRSAGPAIAWSLLFGSALFMSAREVIVFSLSGSTVRFEPPARAPLPPPFAEPFG</sequence>
<reference evidence="3" key="2">
    <citation type="journal article" date="2019" name="Int. J. Syst. Evol. Microbiol.">
        <title>The Global Catalogue of Microorganisms (GCM) 10K type strain sequencing project: providing services to taxonomists for standard genome sequencing and annotation.</title>
        <authorList>
            <consortium name="The Broad Institute Genomics Platform"/>
            <consortium name="The Broad Institute Genome Sequencing Center for Infectious Disease"/>
            <person name="Wu L."/>
            <person name="Ma J."/>
        </authorList>
    </citation>
    <scope>NUCLEOTIDE SEQUENCE [LARGE SCALE GENOMIC DNA]</scope>
    <source>
        <strain evidence="3">JCM 9651</strain>
    </source>
</reference>
<protein>
    <submittedName>
        <fullName evidence="2">Uncharacterized protein</fullName>
    </submittedName>
</protein>
<evidence type="ECO:0000313" key="3">
    <source>
        <dbReference type="Proteomes" id="UP001499990"/>
    </source>
</evidence>
<name>A0ABP6SLX8_9ACTN</name>
<dbReference type="Proteomes" id="UP001499990">
    <property type="component" value="Unassembled WGS sequence"/>
</dbReference>
<organism evidence="2 3">
    <name type="scientific">Streptomyces sannanensis</name>
    <dbReference type="NCBI Taxonomy" id="285536"/>
    <lineage>
        <taxon>Bacteria</taxon>
        <taxon>Bacillati</taxon>
        <taxon>Actinomycetota</taxon>
        <taxon>Actinomycetes</taxon>
        <taxon>Kitasatosporales</taxon>
        <taxon>Streptomycetaceae</taxon>
        <taxon>Streptomyces</taxon>
    </lineage>
</organism>
<gene>
    <name evidence="1" type="ORF">GCM10020367_03780</name>
    <name evidence="2" type="ORF">GCM10020367_65060</name>
</gene>
<keyword evidence="3" id="KW-1185">Reference proteome</keyword>
<reference evidence="2" key="3">
    <citation type="submission" date="2023-12" db="EMBL/GenBank/DDBJ databases">
        <authorList>
            <person name="Sun Q."/>
            <person name="Inoue M."/>
        </authorList>
    </citation>
    <scope>NUCLEOTIDE SEQUENCE</scope>
    <source>
        <strain evidence="2">JCM 9651</strain>
    </source>
</reference>
<dbReference type="EMBL" id="BAAAYL010000001">
    <property type="protein sequence ID" value="GAA3367851.1"/>
    <property type="molecule type" value="Genomic_DNA"/>
</dbReference>
<comment type="caution">
    <text evidence="2">The sequence shown here is derived from an EMBL/GenBank/DDBJ whole genome shotgun (WGS) entry which is preliminary data.</text>
</comment>
<reference evidence="2" key="1">
    <citation type="journal article" date="2014" name="Int. J. Syst. Evol. Microbiol.">
        <title>Complete genome of a new Firmicutes species belonging to the dominant human colonic microbiota ('Ruminococcus bicirculans') reveals two chromosomes and a selective capacity to utilize plant glucans.</title>
        <authorList>
            <consortium name="NISC Comparative Sequencing Program"/>
            <person name="Wegmann U."/>
            <person name="Louis P."/>
            <person name="Goesmann A."/>
            <person name="Henrissat B."/>
            <person name="Duncan S.H."/>
            <person name="Flint H.J."/>
        </authorList>
    </citation>
    <scope>NUCLEOTIDE SEQUENCE</scope>
    <source>
        <strain evidence="2">JCM 9651</strain>
    </source>
</reference>
<accession>A0ABP6SLX8</accession>